<comment type="caution">
    <text evidence="2">The sequence shown here is derived from an EMBL/GenBank/DDBJ whole genome shotgun (WGS) entry which is preliminary data.</text>
</comment>
<name>A0AAD8S9C9_LOLMU</name>
<protein>
    <submittedName>
        <fullName evidence="2">Uncharacterized protein</fullName>
    </submittedName>
</protein>
<dbReference type="Proteomes" id="UP001231189">
    <property type="component" value="Unassembled WGS sequence"/>
</dbReference>
<keyword evidence="3" id="KW-1185">Reference proteome</keyword>
<gene>
    <name evidence="2" type="ORF">QYE76_065752</name>
</gene>
<feature type="coiled-coil region" evidence="1">
    <location>
        <begin position="52"/>
        <end position="86"/>
    </location>
</feature>
<sequence length="102" mass="11112">MAEHDLSWDQVIQMCREVETFEEEELVADALQAEQLDRQAAEAEAVGWALEHQRRAAAMEELQAELAEARAELAEARAEMAAASAALAAPPLSAADTSQTYL</sequence>
<evidence type="ECO:0000313" key="3">
    <source>
        <dbReference type="Proteomes" id="UP001231189"/>
    </source>
</evidence>
<dbReference type="EMBL" id="JAUUTY010000004">
    <property type="protein sequence ID" value="KAK1647947.1"/>
    <property type="molecule type" value="Genomic_DNA"/>
</dbReference>
<proteinExistence type="predicted"/>
<evidence type="ECO:0000313" key="2">
    <source>
        <dbReference type="EMBL" id="KAK1647947.1"/>
    </source>
</evidence>
<organism evidence="2 3">
    <name type="scientific">Lolium multiflorum</name>
    <name type="common">Italian ryegrass</name>
    <name type="synonym">Lolium perenne subsp. multiflorum</name>
    <dbReference type="NCBI Taxonomy" id="4521"/>
    <lineage>
        <taxon>Eukaryota</taxon>
        <taxon>Viridiplantae</taxon>
        <taxon>Streptophyta</taxon>
        <taxon>Embryophyta</taxon>
        <taxon>Tracheophyta</taxon>
        <taxon>Spermatophyta</taxon>
        <taxon>Magnoliopsida</taxon>
        <taxon>Liliopsida</taxon>
        <taxon>Poales</taxon>
        <taxon>Poaceae</taxon>
        <taxon>BOP clade</taxon>
        <taxon>Pooideae</taxon>
        <taxon>Poodae</taxon>
        <taxon>Poeae</taxon>
        <taxon>Poeae Chloroplast Group 2 (Poeae type)</taxon>
        <taxon>Loliodinae</taxon>
        <taxon>Loliinae</taxon>
        <taxon>Lolium</taxon>
    </lineage>
</organism>
<reference evidence="2" key="1">
    <citation type="submission" date="2023-07" db="EMBL/GenBank/DDBJ databases">
        <title>A chromosome-level genome assembly of Lolium multiflorum.</title>
        <authorList>
            <person name="Chen Y."/>
            <person name="Copetti D."/>
            <person name="Kolliker R."/>
            <person name="Studer B."/>
        </authorList>
    </citation>
    <scope>NUCLEOTIDE SEQUENCE</scope>
    <source>
        <strain evidence="2">02402/16</strain>
        <tissue evidence="2">Leaf</tissue>
    </source>
</reference>
<evidence type="ECO:0000256" key="1">
    <source>
        <dbReference type="SAM" id="Coils"/>
    </source>
</evidence>
<keyword evidence="1" id="KW-0175">Coiled coil</keyword>
<dbReference type="AlphaFoldDB" id="A0AAD8S9C9"/>
<accession>A0AAD8S9C9</accession>